<comment type="caution">
    <text evidence="1">The sequence shown here is derived from an EMBL/GenBank/DDBJ whole genome shotgun (WGS) entry which is preliminary data.</text>
</comment>
<reference evidence="1 2" key="1">
    <citation type="journal article" date="2024" name="BMC Genomics">
        <title>De novo assembly and annotation of Popillia japonica's genome with initial clues to its potential as an invasive pest.</title>
        <authorList>
            <person name="Cucini C."/>
            <person name="Boschi S."/>
            <person name="Funari R."/>
            <person name="Cardaioli E."/>
            <person name="Iannotti N."/>
            <person name="Marturano G."/>
            <person name="Paoli F."/>
            <person name="Bruttini M."/>
            <person name="Carapelli A."/>
            <person name="Frati F."/>
            <person name="Nardi F."/>
        </authorList>
    </citation>
    <scope>NUCLEOTIDE SEQUENCE [LARGE SCALE GENOMIC DNA]</scope>
    <source>
        <strain evidence="1">DMR45628</strain>
    </source>
</reference>
<proteinExistence type="predicted"/>
<name>A0AAW1IVW8_POPJA</name>
<dbReference type="Proteomes" id="UP001458880">
    <property type="component" value="Unassembled WGS sequence"/>
</dbReference>
<keyword evidence="2" id="KW-1185">Reference proteome</keyword>
<protein>
    <submittedName>
        <fullName evidence="1">Uncharacterized protein</fullName>
    </submittedName>
</protein>
<evidence type="ECO:0000313" key="2">
    <source>
        <dbReference type="Proteomes" id="UP001458880"/>
    </source>
</evidence>
<dbReference type="EMBL" id="JASPKY010000527">
    <property type="protein sequence ID" value="KAK9693966.1"/>
    <property type="molecule type" value="Genomic_DNA"/>
</dbReference>
<organism evidence="1 2">
    <name type="scientific">Popillia japonica</name>
    <name type="common">Japanese beetle</name>
    <dbReference type="NCBI Taxonomy" id="7064"/>
    <lineage>
        <taxon>Eukaryota</taxon>
        <taxon>Metazoa</taxon>
        <taxon>Ecdysozoa</taxon>
        <taxon>Arthropoda</taxon>
        <taxon>Hexapoda</taxon>
        <taxon>Insecta</taxon>
        <taxon>Pterygota</taxon>
        <taxon>Neoptera</taxon>
        <taxon>Endopterygota</taxon>
        <taxon>Coleoptera</taxon>
        <taxon>Polyphaga</taxon>
        <taxon>Scarabaeiformia</taxon>
        <taxon>Scarabaeidae</taxon>
        <taxon>Rutelinae</taxon>
        <taxon>Popillia</taxon>
    </lineage>
</organism>
<evidence type="ECO:0000313" key="1">
    <source>
        <dbReference type="EMBL" id="KAK9693966.1"/>
    </source>
</evidence>
<accession>A0AAW1IVW8</accession>
<sequence>MSPNLLPTTLAPSLNCFICCRGFSVVAPELAVPGKTTAVLITLHGPASLQPLNVTLRLIPDQGLENGQIPVETTLEIKGECLKFVRFAINLMDLLFRYAGNDKYNTLLEYIHARGWCLEFQMYEIDI</sequence>
<gene>
    <name evidence="1" type="ORF">QE152_g33864</name>
</gene>
<dbReference type="AlphaFoldDB" id="A0AAW1IVW8"/>